<feature type="region of interest" description="Disordered" evidence="1">
    <location>
        <begin position="1"/>
        <end position="29"/>
    </location>
</feature>
<dbReference type="AlphaFoldDB" id="A0A8C6WRF0"/>
<evidence type="ECO:0000313" key="3">
    <source>
        <dbReference type="Proteomes" id="UP000694523"/>
    </source>
</evidence>
<reference evidence="2" key="2">
    <citation type="submission" date="2025-09" db="UniProtKB">
        <authorList>
            <consortium name="Ensembl"/>
        </authorList>
    </citation>
    <scope>IDENTIFICATION</scope>
</reference>
<evidence type="ECO:0000313" key="2">
    <source>
        <dbReference type="Ensembl" id="ENSNMLP00000026402.1"/>
    </source>
</evidence>
<keyword evidence="3" id="KW-1185">Reference proteome</keyword>
<dbReference type="Proteomes" id="UP000694523">
    <property type="component" value="Unplaced"/>
</dbReference>
<sequence length="54" mass="5988">MNESVFESAHGGRRMQISPSVSVGRSGLGSNERKQKFLRLMGASKVRTILRNIL</sequence>
<name>A0A8C6WRF0_9GOBI</name>
<proteinExistence type="predicted"/>
<organism evidence="2 3">
    <name type="scientific">Neogobius melanostomus</name>
    <name type="common">round goby</name>
    <dbReference type="NCBI Taxonomy" id="47308"/>
    <lineage>
        <taxon>Eukaryota</taxon>
        <taxon>Metazoa</taxon>
        <taxon>Chordata</taxon>
        <taxon>Craniata</taxon>
        <taxon>Vertebrata</taxon>
        <taxon>Euteleostomi</taxon>
        <taxon>Actinopterygii</taxon>
        <taxon>Neopterygii</taxon>
        <taxon>Teleostei</taxon>
        <taxon>Neoteleostei</taxon>
        <taxon>Acanthomorphata</taxon>
        <taxon>Gobiaria</taxon>
        <taxon>Gobiiformes</taxon>
        <taxon>Gobioidei</taxon>
        <taxon>Gobiidae</taxon>
        <taxon>Benthophilinae</taxon>
        <taxon>Neogobiini</taxon>
        <taxon>Neogobius</taxon>
    </lineage>
</organism>
<evidence type="ECO:0008006" key="4">
    <source>
        <dbReference type="Google" id="ProtNLM"/>
    </source>
</evidence>
<accession>A0A8C6WRF0</accession>
<dbReference type="Ensembl" id="ENSNMLT00000029504.1">
    <property type="protein sequence ID" value="ENSNMLP00000026402.1"/>
    <property type="gene ID" value="ENSNMLG00000016836.1"/>
</dbReference>
<reference evidence="2" key="1">
    <citation type="submission" date="2025-08" db="UniProtKB">
        <authorList>
            <consortium name="Ensembl"/>
        </authorList>
    </citation>
    <scope>IDENTIFICATION</scope>
</reference>
<protein>
    <recommendedName>
        <fullName evidence="4">Small acidic protein</fullName>
    </recommendedName>
</protein>
<evidence type="ECO:0000256" key="1">
    <source>
        <dbReference type="SAM" id="MobiDB-lite"/>
    </source>
</evidence>